<gene>
    <name evidence="1" type="ORF">FJR39_16845</name>
</gene>
<organism evidence="1 2">
    <name type="scientific">Dolichospermum flos-aquae UHCC 0037</name>
    <dbReference type="NCBI Taxonomy" id="2590026"/>
    <lineage>
        <taxon>Bacteria</taxon>
        <taxon>Bacillati</taxon>
        <taxon>Cyanobacteriota</taxon>
        <taxon>Cyanophyceae</taxon>
        <taxon>Nostocales</taxon>
        <taxon>Aphanizomenonaceae</taxon>
        <taxon>Dolichospermum</taxon>
    </lineage>
</organism>
<keyword evidence="2" id="KW-1185">Reference proteome</keyword>
<proteinExistence type="predicted"/>
<dbReference type="Proteomes" id="UP001517388">
    <property type="component" value="Unassembled WGS sequence"/>
</dbReference>
<evidence type="ECO:0000313" key="1">
    <source>
        <dbReference type="EMBL" id="MTJ44746.1"/>
    </source>
</evidence>
<reference evidence="2" key="1">
    <citation type="journal article" date="2020" name="Toxins">
        <title>Phylogenomic Analysis of Secondary Metabolism in the Toxic Cyanobacterial Genera Anabaena, Dolichospermum and Aphanizomenon.</title>
        <authorList>
            <person name="Oesterholm J."/>
            <person name="Popin R.V."/>
            <person name="Fewer D.P."/>
            <person name="Sivonen K."/>
        </authorList>
    </citation>
    <scope>NUCLEOTIDE SEQUENCE [LARGE SCALE GENOMIC DNA]</scope>
    <source>
        <strain evidence="2">UHCC 0037</strain>
    </source>
</reference>
<dbReference type="EMBL" id="VILF01000004">
    <property type="protein sequence ID" value="MTJ44746.1"/>
    <property type="molecule type" value="Genomic_DNA"/>
</dbReference>
<name>A0ACC7S8T5_DOLFA</name>
<sequence length="384" mass="43337">MKIAYVTNFDARTLRDYNNWAGTGYYISQALKNQSIPLDYIGPLEAKLALQFVSKFKSRYYKYFGKNYIEYINPLIVRDYARQISEKLNSIKTDVILSAGSDSIAYLECNQPIVFWADATFANIIDFYPGYSNLCKESLHNAHVIQSMSLQKSQLAIYSSDWAAQTAINYYNTNPEKVKVVPFGANIESDHNIDEIKAAIESRPTNKCKLLFLGVDWFRKGGDVAVEVAKKLNNSGLNTELTVVGSQPTVDENLPDFVKLLGFIPKSTSEGKKKIYQLIADSHFLILPSIADCTPIVFCEANSLGVPCISRSVGGIPTIIKDDLNGKLFDRDTDPMEYCEYIYNIFTNYNQYKELALSAFNEYESRLNWRVAGQEVSDLLMTLA</sequence>
<protein>
    <submittedName>
        <fullName evidence="1">Glycosyltransferase family 4 protein</fullName>
    </submittedName>
</protein>
<comment type="caution">
    <text evidence="1">The sequence shown here is derived from an EMBL/GenBank/DDBJ whole genome shotgun (WGS) entry which is preliminary data.</text>
</comment>
<evidence type="ECO:0000313" key="2">
    <source>
        <dbReference type="Proteomes" id="UP001517388"/>
    </source>
</evidence>
<accession>A0ACC7S8T5</accession>